<dbReference type="KEGG" id="cyj:Cyan7822_6180"/>
<dbReference type="Proteomes" id="UP000008206">
    <property type="component" value="Plasmid Cy782201"/>
</dbReference>
<proteinExistence type="predicted"/>
<gene>
    <name evidence="1" type="ordered locus">Cyan7822_6180</name>
</gene>
<evidence type="ECO:0000313" key="1">
    <source>
        <dbReference type="EMBL" id="ADN18003.1"/>
    </source>
</evidence>
<name>E0UM23_GLOV7</name>
<sequence>MFKSFGQRAKSFDSELNSLLAFYQIRQEEEVIDYLEHHQHLLFILEEGKKIIVDNFANSTAYLEVVTDPETEESQLAIYINRQEKEVEVALDRIEKLYDEWLGKYNAEIRSQILVRYNY</sequence>
<accession>E0UM23</accession>
<keyword evidence="1" id="KW-0614">Plasmid</keyword>
<reference evidence="2" key="1">
    <citation type="journal article" date="2011" name="MBio">
        <title>Novel metabolic attributes of the genus Cyanothece, comprising a group of unicellular nitrogen-fixing Cyanobacteria.</title>
        <authorList>
            <person name="Bandyopadhyay A."/>
            <person name="Elvitigala T."/>
            <person name="Welsh E."/>
            <person name="Stockel J."/>
            <person name="Liberton M."/>
            <person name="Min H."/>
            <person name="Sherman L.A."/>
            <person name="Pakrasi H.B."/>
        </authorList>
    </citation>
    <scope>NUCLEOTIDE SEQUENCE [LARGE SCALE GENOMIC DNA]</scope>
    <source>
        <strain evidence="2">PCC 7822</strain>
        <plasmid evidence="2">Cy782201</plasmid>
    </source>
</reference>
<dbReference type="AlphaFoldDB" id="E0UM23"/>
<protein>
    <submittedName>
        <fullName evidence="1">Uncharacterized protein</fullName>
    </submittedName>
</protein>
<keyword evidence="2" id="KW-1185">Reference proteome</keyword>
<dbReference type="OrthoDB" id="457860at2"/>
<geneLocation type="plasmid" evidence="1 2">
    <name>Cy782201</name>
</geneLocation>
<dbReference type="RefSeq" id="WP_013334753.1">
    <property type="nucleotide sequence ID" value="NC_014533.1"/>
</dbReference>
<dbReference type="EMBL" id="CP002199">
    <property type="protein sequence ID" value="ADN18003.1"/>
    <property type="molecule type" value="Genomic_DNA"/>
</dbReference>
<organism evidence="1 2">
    <name type="scientific">Gloeothece verrucosa (strain PCC 7822)</name>
    <name type="common">Cyanothece sp. (strain PCC 7822)</name>
    <dbReference type="NCBI Taxonomy" id="497965"/>
    <lineage>
        <taxon>Bacteria</taxon>
        <taxon>Bacillati</taxon>
        <taxon>Cyanobacteriota</taxon>
        <taxon>Cyanophyceae</taxon>
        <taxon>Oscillatoriophycideae</taxon>
        <taxon>Chroococcales</taxon>
        <taxon>Aphanothecaceae</taxon>
        <taxon>Gloeothece</taxon>
        <taxon>Gloeothece verrucosa</taxon>
    </lineage>
</organism>
<dbReference type="HOGENOM" id="CLU_2057498_0_0_3"/>
<evidence type="ECO:0000313" key="2">
    <source>
        <dbReference type="Proteomes" id="UP000008206"/>
    </source>
</evidence>